<accession>A0A645FSG8</accession>
<sequence>MATDEFRNDACPAATAAVGKVQFLDLFFSHIAFQNKASESVGCRKIEVCAGLEGSAEVRVIGQIPFHDDIHGPKIVLFIIVQQRLPIPVQLESPRIAAKIVDIKRSEGTDDFIPLFAFRKHYDRPFRHGKASFPTLSKSISVCSKSFSTAAMASISSAP</sequence>
<comment type="caution">
    <text evidence="1">The sequence shown here is derived from an EMBL/GenBank/DDBJ whole genome shotgun (WGS) entry which is preliminary data.</text>
</comment>
<name>A0A645FSG8_9ZZZZ</name>
<dbReference type="EMBL" id="VSSQ01063842">
    <property type="protein sequence ID" value="MPN16840.1"/>
    <property type="molecule type" value="Genomic_DNA"/>
</dbReference>
<proteinExistence type="predicted"/>
<evidence type="ECO:0000313" key="1">
    <source>
        <dbReference type="EMBL" id="MPN16840.1"/>
    </source>
</evidence>
<protein>
    <submittedName>
        <fullName evidence="1">Uncharacterized protein</fullName>
    </submittedName>
</protein>
<organism evidence="1">
    <name type="scientific">bioreactor metagenome</name>
    <dbReference type="NCBI Taxonomy" id="1076179"/>
    <lineage>
        <taxon>unclassified sequences</taxon>
        <taxon>metagenomes</taxon>
        <taxon>ecological metagenomes</taxon>
    </lineage>
</organism>
<dbReference type="AlphaFoldDB" id="A0A645FSG8"/>
<reference evidence="1" key="1">
    <citation type="submission" date="2019-08" db="EMBL/GenBank/DDBJ databases">
        <authorList>
            <person name="Kucharzyk K."/>
            <person name="Murdoch R.W."/>
            <person name="Higgins S."/>
            <person name="Loffler F."/>
        </authorList>
    </citation>
    <scope>NUCLEOTIDE SEQUENCE</scope>
</reference>
<gene>
    <name evidence="1" type="ORF">SDC9_164187</name>
</gene>